<dbReference type="NCBIfam" id="NF005744">
    <property type="entry name" value="PRK07568.1"/>
    <property type="match status" value="1"/>
</dbReference>
<feature type="domain" description="Aminotransferase class I/classII large" evidence="7">
    <location>
        <begin position="54"/>
        <end position="366"/>
    </location>
</feature>
<evidence type="ECO:0000256" key="2">
    <source>
        <dbReference type="ARBA" id="ARBA00007441"/>
    </source>
</evidence>
<dbReference type="PROSITE" id="PS00105">
    <property type="entry name" value="AA_TRANSFER_CLASS_1"/>
    <property type="match status" value="1"/>
</dbReference>
<evidence type="ECO:0000256" key="3">
    <source>
        <dbReference type="ARBA" id="ARBA00022576"/>
    </source>
</evidence>
<evidence type="ECO:0000259" key="7">
    <source>
        <dbReference type="Pfam" id="PF00155"/>
    </source>
</evidence>
<dbReference type="PANTHER" id="PTHR46383:SF2">
    <property type="entry name" value="AMINOTRANSFERASE"/>
    <property type="match status" value="1"/>
</dbReference>
<proteinExistence type="inferred from homology"/>
<evidence type="ECO:0000256" key="6">
    <source>
        <dbReference type="RuleBase" id="RU000481"/>
    </source>
</evidence>
<reference evidence="9" key="1">
    <citation type="submission" date="2016-10" db="EMBL/GenBank/DDBJ databases">
        <authorList>
            <person name="Varghese N."/>
            <person name="Submissions S."/>
        </authorList>
    </citation>
    <scope>NUCLEOTIDE SEQUENCE [LARGE SCALE GENOMIC DNA]</scope>
    <source>
        <strain evidence="9">CGMCC 1.8704</strain>
    </source>
</reference>
<keyword evidence="9" id="KW-1185">Reference proteome</keyword>
<sequence>MQVLIMIYSKKNSQICNSIIKTMPKISNKGKQMPESPIRKLVPYSEIAKKKGNKVYHLNIGQPDIKTPEVAMNAVKNIDLTILEYSHSAGNESYRKKLSAYYINQDISVNIEDIIITTGGSEALMFAMGSTMDQGDEIIIPEPFYANYNGFSTASGVTVVPVISTIETGFALPAVEDFEKLITPKTKAILICNPGNPTGYLYSKEEIMKLAALVKKHDLFLISDEVYREFTYDGDVHYSVMNVPGLEEHAIMIDSVSKRYSMCGARIGCIVSKNKEVMATAMKFAQARLSPPTIEQIASEAALDTPQSYFDEVISEYRERRDTLIEELNKIDGVIVSKPKGAFYCIAQLPVENADAFAQWLLESYDLNGETVMVAPAAGFYSTPGMGLNQVRIAYVLKKQDLISAVRILKAAIPVYNAAQTKA</sequence>
<name>A0A1H8HLI9_9FLAO</name>
<dbReference type="CDD" id="cd00609">
    <property type="entry name" value="AAT_like"/>
    <property type="match status" value="1"/>
</dbReference>
<dbReference type="Gene3D" id="3.90.1150.10">
    <property type="entry name" value="Aspartate Aminotransferase, domain 1"/>
    <property type="match status" value="1"/>
</dbReference>
<dbReference type="GO" id="GO:0008483">
    <property type="term" value="F:transaminase activity"/>
    <property type="evidence" value="ECO:0007669"/>
    <property type="project" value="UniProtKB-KW"/>
</dbReference>
<dbReference type="InterPro" id="IPR015421">
    <property type="entry name" value="PyrdxlP-dep_Trfase_major"/>
</dbReference>
<protein>
    <recommendedName>
        <fullName evidence="6">Aminotransferase</fullName>
        <ecNumber evidence="6">2.6.1.-</ecNumber>
    </recommendedName>
</protein>
<dbReference type="EMBL" id="FODN01000001">
    <property type="protein sequence ID" value="SEN56478.1"/>
    <property type="molecule type" value="Genomic_DNA"/>
</dbReference>
<organism evidence="8 9">
    <name type="scientific">Flavobacterium sinopsychrotolerans</name>
    <dbReference type="NCBI Taxonomy" id="604089"/>
    <lineage>
        <taxon>Bacteria</taxon>
        <taxon>Pseudomonadati</taxon>
        <taxon>Bacteroidota</taxon>
        <taxon>Flavobacteriia</taxon>
        <taxon>Flavobacteriales</taxon>
        <taxon>Flavobacteriaceae</taxon>
        <taxon>Flavobacterium</taxon>
    </lineage>
</organism>
<dbReference type="GO" id="GO:0030170">
    <property type="term" value="F:pyridoxal phosphate binding"/>
    <property type="evidence" value="ECO:0007669"/>
    <property type="project" value="InterPro"/>
</dbReference>
<dbReference type="InterPro" id="IPR004839">
    <property type="entry name" value="Aminotransferase_I/II_large"/>
</dbReference>
<dbReference type="EC" id="2.6.1.-" evidence="6"/>
<keyword evidence="3 6" id="KW-0032">Aminotransferase</keyword>
<dbReference type="InterPro" id="IPR015422">
    <property type="entry name" value="PyrdxlP-dep_Trfase_small"/>
</dbReference>
<dbReference type="InterPro" id="IPR050596">
    <property type="entry name" value="AspAT/PAT-like"/>
</dbReference>
<evidence type="ECO:0000256" key="1">
    <source>
        <dbReference type="ARBA" id="ARBA00001933"/>
    </source>
</evidence>
<dbReference type="SUPFAM" id="SSF53383">
    <property type="entry name" value="PLP-dependent transferases"/>
    <property type="match status" value="1"/>
</dbReference>
<dbReference type="Pfam" id="PF00155">
    <property type="entry name" value="Aminotran_1_2"/>
    <property type="match status" value="1"/>
</dbReference>
<evidence type="ECO:0000313" key="8">
    <source>
        <dbReference type="EMBL" id="SEN56478.1"/>
    </source>
</evidence>
<accession>A0A1H8HLI9</accession>
<dbReference type="STRING" id="604089.SAMN04487942_0225"/>
<evidence type="ECO:0000256" key="4">
    <source>
        <dbReference type="ARBA" id="ARBA00022679"/>
    </source>
</evidence>
<dbReference type="AlphaFoldDB" id="A0A1H8HLI9"/>
<dbReference type="PANTHER" id="PTHR46383">
    <property type="entry name" value="ASPARTATE AMINOTRANSFERASE"/>
    <property type="match status" value="1"/>
</dbReference>
<evidence type="ECO:0000256" key="5">
    <source>
        <dbReference type="ARBA" id="ARBA00022898"/>
    </source>
</evidence>
<comment type="cofactor">
    <cofactor evidence="1 6">
        <name>pyridoxal 5'-phosphate</name>
        <dbReference type="ChEBI" id="CHEBI:597326"/>
    </cofactor>
</comment>
<keyword evidence="4 6" id="KW-0808">Transferase</keyword>
<comment type="similarity">
    <text evidence="2 6">Belongs to the class-I pyridoxal-phosphate-dependent aminotransferase family.</text>
</comment>
<dbReference type="GO" id="GO:0006520">
    <property type="term" value="P:amino acid metabolic process"/>
    <property type="evidence" value="ECO:0007669"/>
    <property type="project" value="InterPro"/>
</dbReference>
<keyword evidence="5" id="KW-0663">Pyridoxal phosphate</keyword>
<dbReference type="InterPro" id="IPR004838">
    <property type="entry name" value="NHTrfase_class1_PyrdxlP-BS"/>
</dbReference>
<evidence type="ECO:0000313" key="9">
    <source>
        <dbReference type="Proteomes" id="UP000198657"/>
    </source>
</evidence>
<dbReference type="Gene3D" id="3.40.640.10">
    <property type="entry name" value="Type I PLP-dependent aspartate aminotransferase-like (Major domain)"/>
    <property type="match status" value="1"/>
</dbReference>
<gene>
    <name evidence="8" type="ORF">SAMN04487942_0225</name>
</gene>
<dbReference type="Proteomes" id="UP000198657">
    <property type="component" value="Unassembled WGS sequence"/>
</dbReference>
<dbReference type="InterPro" id="IPR015424">
    <property type="entry name" value="PyrdxlP-dep_Trfase"/>
</dbReference>